<accession>A0AAN8JM72</accession>
<gene>
    <name evidence="1" type="ORF">SNE40_011198</name>
</gene>
<organism evidence="1 2">
    <name type="scientific">Patella caerulea</name>
    <name type="common">Rayed Mediterranean limpet</name>
    <dbReference type="NCBI Taxonomy" id="87958"/>
    <lineage>
        <taxon>Eukaryota</taxon>
        <taxon>Metazoa</taxon>
        <taxon>Spiralia</taxon>
        <taxon>Lophotrochozoa</taxon>
        <taxon>Mollusca</taxon>
        <taxon>Gastropoda</taxon>
        <taxon>Patellogastropoda</taxon>
        <taxon>Patelloidea</taxon>
        <taxon>Patellidae</taxon>
        <taxon>Patella</taxon>
    </lineage>
</organism>
<keyword evidence="2" id="KW-1185">Reference proteome</keyword>
<evidence type="ECO:0000313" key="1">
    <source>
        <dbReference type="EMBL" id="KAK6178671.1"/>
    </source>
</evidence>
<dbReference type="AlphaFoldDB" id="A0AAN8JM72"/>
<evidence type="ECO:0000313" key="2">
    <source>
        <dbReference type="Proteomes" id="UP001347796"/>
    </source>
</evidence>
<proteinExistence type="predicted"/>
<sequence>MKKMRAKKKLLFNDFGKTESERVEKIRKNKVINMNEDELKQYRKKNRDLVRLCTLKKKSLKVKISPNKKSFKSPQSFGKAVRRVEKNLPESPRRRVTVISGLAERHGVALAEAASKAMERTRQGLDIETIDTVIEFFNRVDIVYLLPGMNDFCTVWKEVEKIRERKLYLGFHTA</sequence>
<dbReference type="EMBL" id="JAZGQO010000008">
    <property type="protein sequence ID" value="KAK6178671.1"/>
    <property type="molecule type" value="Genomic_DNA"/>
</dbReference>
<protein>
    <submittedName>
        <fullName evidence="1">Uncharacterized protein</fullName>
    </submittedName>
</protein>
<reference evidence="1 2" key="1">
    <citation type="submission" date="2024-01" db="EMBL/GenBank/DDBJ databases">
        <title>The genome of the rayed Mediterranean limpet Patella caerulea (Linnaeus, 1758).</title>
        <authorList>
            <person name="Anh-Thu Weber A."/>
            <person name="Halstead-Nussloch G."/>
        </authorList>
    </citation>
    <scope>NUCLEOTIDE SEQUENCE [LARGE SCALE GENOMIC DNA]</scope>
    <source>
        <strain evidence="1">AATW-2023a</strain>
        <tissue evidence="1">Whole specimen</tissue>
    </source>
</reference>
<dbReference type="Proteomes" id="UP001347796">
    <property type="component" value="Unassembled WGS sequence"/>
</dbReference>
<comment type="caution">
    <text evidence="1">The sequence shown here is derived from an EMBL/GenBank/DDBJ whole genome shotgun (WGS) entry which is preliminary data.</text>
</comment>
<name>A0AAN8JM72_PATCE</name>